<feature type="domain" description="Galactosyltransferase C-terminal" evidence="11">
    <location>
        <begin position="213"/>
        <end position="261"/>
    </location>
</feature>
<dbReference type="AlphaFoldDB" id="A0AAD7UBZ8"/>
<evidence type="ECO:0000256" key="7">
    <source>
        <dbReference type="ARBA" id="ARBA00022968"/>
    </source>
</evidence>
<keyword evidence="5" id="KW-0808">Transferase</keyword>
<evidence type="ECO:0000256" key="10">
    <source>
        <dbReference type="ARBA" id="ARBA00023180"/>
    </source>
</evidence>
<dbReference type="SUPFAM" id="SSF53448">
    <property type="entry name" value="Nucleotide-diphospho-sugar transferases"/>
    <property type="match status" value="1"/>
</dbReference>
<keyword evidence="6" id="KW-0812">Transmembrane</keyword>
<evidence type="ECO:0000313" key="14">
    <source>
        <dbReference type="Proteomes" id="UP001230188"/>
    </source>
</evidence>
<dbReference type="EMBL" id="JAQMWT010000466">
    <property type="protein sequence ID" value="KAJ8600938.1"/>
    <property type="molecule type" value="Genomic_DNA"/>
</dbReference>
<proteinExistence type="inferred from homology"/>
<evidence type="ECO:0000256" key="1">
    <source>
        <dbReference type="ARBA" id="ARBA00004606"/>
    </source>
</evidence>
<keyword evidence="9" id="KW-0472">Membrane</keyword>
<dbReference type="Pfam" id="PF13733">
    <property type="entry name" value="Glyco_transf_7N"/>
    <property type="match status" value="1"/>
</dbReference>
<evidence type="ECO:0000256" key="4">
    <source>
        <dbReference type="ARBA" id="ARBA00022676"/>
    </source>
</evidence>
<comment type="caution">
    <text evidence="13">The sequence shown here is derived from an EMBL/GenBank/DDBJ whole genome shotgun (WGS) entry which is preliminary data.</text>
</comment>
<evidence type="ECO:0000256" key="3">
    <source>
        <dbReference type="ARBA" id="ARBA00005735"/>
    </source>
</evidence>
<name>A0AAD7UBZ8_9STRA</name>
<comment type="subcellular location">
    <subcellularLocation>
        <location evidence="1">Membrane</location>
        <topology evidence="1">Single-pass type II membrane protein</topology>
    </subcellularLocation>
</comment>
<keyword evidence="8" id="KW-1133">Transmembrane helix</keyword>
<dbReference type="PANTHER" id="PTHR19300">
    <property type="entry name" value="BETA-1,4-GALACTOSYLTRANSFERASE"/>
    <property type="match status" value="1"/>
</dbReference>
<comment type="pathway">
    <text evidence="2">Protein modification; protein glycosylation.</text>
</comment>
<dbReference type="PANTHER" id="PTHR19300:SF57">
    <property type="entry name" value="BETA-1,4-N-ACETYLGALACTOSAMINYLTRANSFERASE"/>
    <property type="match status" value="1"/>
</dbReference>
<sequence>MIGKAVRIDTPPPGDSNAKFRGRVGVVTYSIDDETFVVAVERRDSERDPKMGLSAENCFEFLPVEVDNLKEVDESPAVPEWIAPLRKRKKPEPPGLALEGRMCVRHSKASRVAVIVPFRDLHKEQERAAHLAAFVPHMTSLLGRVVDDYRIVIVEQEDDGRKFNRGKLLNIGYRVASDVGCDAFVFHDVDLLPGEDIAPWYAARPAVPIHLARVWDRYTRNADYVGGIASWNALDFECINGFPNNYWGWGGEDDEMMRRCKTVWGPNFAMDAPLDGTITDLENMDLDQKLDFLKSRPEWKCQVRWELRDEHADTWHSNGLRTPSNHPFAFSVLETTPLGDRAAKYAVRCDLNGDAYDDMAPLNPPSK</sequence>
<dbReference type="GO" id="GO:0005975">
    <property type="term" value="P:carbohydrate metabolic process"/>
    <property type="evidence" value="ECO:0007669"/>
    <property type="project" value="InterPro"/>
</dbReference>
<dbReference type="GO" id="GO:0005794">
    <property type="term" value="C:Golgi apparatus"/>
    <property type="evidence" value="ECO:0007669"/>
    <property type="project" value="TreeGrafter"/>
</dbReference>
<evidence type="ECO:0000259" key="11">
    <source>
        <dbReference type="Pfam" id="PF02709"/>
    </source>
</evidence>
<dbReference type="Gene3D" id="3.90.550.10">
    <property type="entry name" value="Spore Coat Polysaccharide Biosynthesis Protein SpsA, Chain A"/>
    <property type="match status" value="1"/>
</dbReference>
<dbReference type="InterPro" id="IPR003859">
    <property type="entry name" value="Galactosyl_T"/>
</dbReference>
<feature type="domain" description="Galactosyltransferase N-terminal" evidence="12">
    <location>
        <begin position="109"/>
        <end position="197"/>
    </location>
</feature>
<evidence type="ECO:0000256" key="2">
    <source>
        <dbReference type="ARBA" id="ARBA00004922"/>
    </source>
</evidence>
<evidence type="ECO:0000256" key="9">
    <source>
        <dbReference type="ARBA" id="ARBA00023136"/>
    </source>
</evidence>
<evidence type="ECO:0000259" key="12">
    <source>
        <dbReference type="Pfam" id="PF13733"/>
    </source>
</evidence>
<dbReference type="GO" id="GO:0008378">
    <property type="term" value="F:galactosyltransferase activity"/>
    <property type="evidence" value="ECO:0007669"/>
    <property type="project" value="TreeGrafter"/>
</dbReference>
<dbReference type="Proteomes" id="UP001230188">
    <property type="component" value="Unassembled WGS sequence"/>
</dbReference>
<accession>A0AAD7UBZ8</accession>
<dbReference type="InterPro" id="IPR029044">
    <property type="entry name" value="Nucleotide-diphossugar_trans"/>
</dbReference>
<organism evidence="13 14">
    <name type="scientific">Chrysophaeum taylorii</name>
    <dbReference type="NCBI Taxonomy" id="2483200"/>
    <lineage>
        <taxon>Eukaryota</taxon>
        <taxon>Sar</taxon>
        <taxon>Stramenopiles</taxon>
        <taxon>Ochrophyta</taxon>
        <taxon>Pelagophyceae</taxon>
        <taxon>Pelagomonadales</taxon>
        <taxon>Pelagomonadaceae</taxon>
        <taxon>Chrysophaeum</taxon>
    </lineage>
</organism>
<dbReference type="InterPro" id="IPR027995">
    <property type="entry name" value="Galactosyl_T_N"/>
</dbReference>
<gene>
    <name evidence="13" type="ORF">CTAYLR_005066</name>
</gene>
<evidence type="ECO:0000256" key="6">
    <source>
        <dbReference type="ARBA" id="ARBA00022692"/>
    </source>
</evidence>
<dbReference type="InterPro" id="IPR027791">
    <property type="entry name" value="Galactosyl_T_C"/>
</dbReference>
<protein>
    <submittedName>
        <fullName evidence="13">Uncharacterized protein</fullName>
    </submittedName>
</protein>
<evidence type="ECO:0000256" key="8">
    <source>
        <dbReference type="ARBA" id="ARBA00022989"/>
    </source>
</evidence>
<comment type="similarity">
    <text evidence="3">Belongs to the glycosyltransferase 7 family.</text>
</comment>
<keyword evidence="10" id="KW-0325">Glycoprotein</keyword>
<keyword evidence="7" id="KW-0735">Signal-anchor</keyword>
<reference evidence="13" key="1">
    <citation type="submission" date="2023-01" db="EMBL/GenBank/DDBJ databases">
        <title>Metagenome sequencing of chrysophaentin producing Chrysophaeum taylorii.</title>
        <authorList>
            <person name="Davison J."/>
            <person name="Bewley C."/>
        </authorList>
    </citation>
    <scope>NUCLEOTIDE SEQUENCE</scope>
    <source>
        <strain evidence="13">NIES-1699</strain>
    </source>
</reference>
<dbReference type="GO" id="GO:0016020">
    <property type="term" value="C:membrane"/>
    <property type="evidence" value="ECO:0007669"/>
    <property type="project" value="UniProtKB-SubCell"/>
</dbReference>
<evidence type="ECO:0000256" key="5">
    <source>
        <dbReference type="ARBA" id="ARBA00022679"/>
    </source>
</evidence>
<evidence type="ECO:0000313" key="13">
    <source>
        <dbReference type="EMBL" id="KAJ8600938.1"/>
    </source>
</evidence>
<keyword evidence="14" id="KW-1185">Reference proteome</keyword>
<dbReference type="Pfam" id="PF02709">
    <property type="entry name" value="Glyco_transf_7C"/>
    <property type="match status" value="1"/>
</dbReference>
<dbReference type="PRINTS" id="PR02050">
    <property type="entry name" value="B14GALTRFASE"/>
</dbReference>
<keyword evidence="4" id="KW-0328">Glycosyltransferase</keyword>